<sequence length="261" mass="27208">MTDPVLMSLSDGIATITLNRPERLNAITRDLILMLRDKIDTAAADDSVRVVCLTGAGRGFCAGQDLSERDPRGRSEPFDLEAIQAELYHPIVRAIANMPKPVVASVNGVAAGAGSGLALACDIVIAGQSAKFIQSFSKVGLSVDAGGGLALLRSLGMPRAKAALMLAEAIPADDAADLGMIWKSVPDEALQAETEVVVRKLASTPRTALACIKQAMAAAATAPGLGDYLKQEAALQGIAGSHPDYGEGVLSFLEKRKPNFE</sequence>
<dbReference type="PANTHER" id="PTHR43459">
    <property type="entry name" value="ENOYL-COA HYDRATASE"/>
    <property type="match status" value="1"/>
</dbReference>
<dbReference type="STRING" id="254406.SAMN04488042_1011128"/>
<dbReference type="Gene3D" id="3.90.226.10">
    <property type="entry name" value="2-enoyl-CoA Hydratase, Chain A, domain 1"/>
    <property type="match status" value="1"/>
</dbReference>
<dbReference type="InterPro" id="IPR001753">
    <property type="entry name" value="Enoyl-CoA_hydra/iso"/>
</dbReference>
<dbReference type="RefSeq" id="WP_093091656.1">
    <property type="nucleotide sequence ID" value="NZ_FOTQ01000001.1"/>
</dbReference>
<evidence type="ECO:0000313" key="3">
    <source>
        <dbReference type="EMBL" id="SFL68877.1"/>
    </source>
</evidence>
<organism evidence="3 4">
    <name type="scientific">Shimia aestuarii</name>
    <dbReference type="NCBI Taxonomy" id="254406"/>
    <lineage>
        <taxon>Bacteria</taxon>
        <taxon>Pseudomonadati</taxon>
        <taxon>Pseudomonadota</taxon>
        <taxon>Alphaproteobacteria</taxon>
        <taxon>Rhodobacterales</taxon>
        <taxon>Roseobacteraceae</taxon>
    </lineage>
</organism>
<dbReference type="AlphaFoldDB" id="A0A1I4JRN8"/>
<dbReference type="EMBL" id="FOTQ01000001">
    <property type="protein sequence ID" value="SFL68877.1"/>
    <property type="molecule type" value="Genomic_DNA"/>
</dbReference>
<reference evidence="3 4" key="1">
    <citation type="submission" date="2016-10" db="EMBL/GenBank/DDBJ databases">
        <authorList>
            <person name="de Groot N.N."/>
        </authorList>
    </citation>
    <scope>NUCLEOTIDE SEQUENCE [LARGE SCALE GENOMIC DNA]</scope>
    <source>
        <strain evidence="3 4">DSM 15283</strain>
    </source>
</reference>
<name>A0A1I4JRN8_9RHOB</name>
<evidence type="ECO:0000256" key="2">
    <source>
        <dbReference type="RuleBase" id="RU003707"/>
    </source>
</evidence>
<proteinExistence type="inferred from homology"/>
<dbReference type="CDD" id="cd06558">
    <property type="entry name" value="crotonase-like"/>
    <property type="match status" value="1"/>
</dbReference>
<evidence type="ECO:0000256" key="1">
    <source>
        <dbReference type="ARBA" id="ARBA00005254"/>
    </source>
</evidence>
<dbReference type="OrthoDB" id="9781757at2"/>
<dbReference type="PANTHER" id="PTHR43459:SF1">
    <property type="entry name" value="EG:BACN32G11.4 PROTEIN"/>
    <property type="match status" value="1"/>
</dbReference>
<dbReference type="InterPro" id="IPR018376">
    <property type="entry name" value="Enoyl-CoA_hyd/isom_CS"/>
</dbReference>
<comment type="similarity">
    <text evidence="1 2">Belongs to the enoyl-CoA hydratase/isomerase family.</text>
</comment>
<dbReference type="Proteomes" id="UP000199144">
    <property type="component" value="Unassembled WGS sequence"/>
</dbReference>
<protein>
    <submittedName>
        <fullName evidence="3">2-(1,2-epoxy-1,2-dihydrophenyl)acetyl-CoA isomerase</fullName>
    </submittedName>
</protein>
<evidence type="ECO:0000313" key="4">
    <source>
        <dbReference type="Proteomes" id="UP000199144"/>
    </source>
</evidence>
<dbReference type="Gene3D" id="1.10.12.10">
    <property type="entry name" value="Lyase 2-enoyl-coa Hydratase, Chain A, domain 2"/>
    <property type="match status" value="1"/>
</dbReference>
<keyword evidence="4" id="KW-1185">Reference proteome</keyword>
<dbReference type="InterPro" id="IPR014748">
    <property type="entry name" value="Enoyl-CoA_hydra_C"/>
</dbReference>
<dbReference type="SUPFAM" id="SSF52096">
    <property type="entry name" value="ClpP/crotonase"/>
    <property type="match status" value="1"/>
</dbReference>
<dbReference type="Pfam" id="PF00378">
    <property type="entry name" value="ECH_1"/>
    <property type="match status" value="1"/>
</dbReference>
<accession>A0A1I4JRN8</accession>
<dbReference type="PROSITE" id="PS00166">
    <property type="entry name" value="ENOYL_COA_HYDRATASE"/>
    <property type="match status" value="1"/>
</dbReference>
<dbReference type="InterPro" id="IPR029045">
    <property type="entry name" value="ClpP/crotonase-like_dom_sf"/>
</dbReference>
<gene>
    <name evidence="3" type="ORF">SAMN04488042_1011128</name>
</gene>
<keyword evidence="3" id="KW-0413">Isomerase</keyword>
<dbReference type="GO" id="GO:0016853">
    <property type="term" value="F:isomerase activity"/>
    <property type="evidence" value="ECO:0007669"/>
    <property type="project" value="UniProtKB-KW"/>
</dbReference>